<name>A0A485M8Y0_LYNPA</name>
<feature type="domain" description="Core shell protein Gag P30" evidence="1">
    <location>
        <begin position="3"/>
        <end position="69"/>
    </location>
</feature>
<proteinExistence type="predicted"/>
<keyword evidence="3" id="KW-1185">Reference proteome</keyword>
<dbReference type="AlphaFoldDB" id="A0A485M8Y0"/>
<protein>
    <submittedName>
        <fullName evidence="2">Retroviral gag protein</fullName>
    </submittedName>
</protein>
<dbReference type="InterPro" id="IPR003036">
    <property type="entry name" value="Gag_P30"/>
</dbReference>
<evidence type="ECO:0000313" key="2">
    <source>
        <dbReference type="EMBL" id="VFV17181.1"/>
    </source>
</evidence>
<evidence type="ECO:0000313" key="3">
    <source>
        <dbReference type="Proteomes" id="UP000386466"/>
    </source>
</evidence>
<organism evidence="2 3">
    <name type="scientific">Lynx pardinus</name>
    <name type="common">Iberian lynx</name>
    <name type="synonym">Felis pardina</name>
    <dbReference type="NCBI Taxonomy" id="191816"/>
    <lineage>
        <taxon>Eukaryota</taxon>
        <taxon>Metazoa</taxon>
        <taxon>Chordata</taxon>
        <taxon>Craniata</taxon>
        <taxon>Vertebrata</taxon>
        <taxon>Euteleostomi</taxon>
        <taxon>Mammalia</taxon>
        <taxon>Eutheria</taxon>
        <taxon>Laurasiatheria</taxon>
        <taxon>Carnivora</taxon>
        <taxon>Feliformia</taxon>
        <taxon>Felidae</taxon>
        <taxon>Felinae</taxon>
        <taxon>Lynx</taxon>
    </lineage>
</organism>
<sequence>MRPADFYERLCESFRVYMPFGPEAPKNQRTVIAAFVGQAQSDIRQKVQKLEGIARKNATELLEIANKIFVYQDRAARKEADRRMKQKAALLAAVLG</sequence>
<accession>A0A485M8Y0</accession>
<dbReference type="EMBL" id="CAAGRJ010000004">
    <property type="protein sequence ID" value="VFV17181.1"/>
    <property type="molecule type" value="Genomic_DNA"/>
</dbReference>
<dbReference type="GO" id="GO:0019068">
    <property type="term" value="P:virion assembly"/>
    <property type="evidence" value="ECO:0007669"/>
    <property type="project" value="InterPro"/>
</dbReference>
<evidence type="ECO:0000259" key="1">
    <source>
        <dbReference type="Pfam" id="PF02093"/>
    </source>
</evidence>
<dbReference type="Pfam" id="PF02093">
    <property type="entry name" value="Gag_p30"/>
    <property type="match status" value="1"/>
</dbReference>
<dbReference type="Proteomes" id="UP000386466">
    <property type="component" value="Unassembled WGS sequence"/>
</dbReference>
<dbReference type="InterPro" id="IPR050462">
    <property type="entry name" value="Retroviral_Gag-Pol_poly"/>
</dbReference>
<gene>
    <name evidence="2" type="ORF">LYPA_23C012648</name>
</gene>
<reference evidence="2 3" key="1">
    <citation type="submission" date="2019-01" db="EMBL/GenBank/DDBJ databases">
        <authorList>
            <person name="Alioto T."/>
            <person name="Alioto T."/>
        </authorList>
    </citation>
    <scope>NUCLEOTIDE SEQUENCE [LARGE SCALE GENOMIC DNA]</scope>
</reference>
<dbReference type="PANTHER" id="PTHR33166">
    <property type="entry name" value="GAG_P30 DOMAIN-CONTAINING PROTEIN"/>
    <property type="match status" value="1"/>
</dbReference>